<keyword evidence="10" id="KW-1185">Reference proteome</keyword>
<comment type="similarity">
    <text evidence="2">Belongs to the class-V pyridoxal-phosphate-dependent aminotransferase family. Csd subfamily.</text>
</comment>
<gene>
    <name evidence="9" type="ORF">GCM10011348_01180</name>
</gene>
<evidence type="ECO:0000256" key="5">
    <source>
        <dbReference type="ARBA" id="ARBA00022898"/>
    </source>
</evidence>
<dbReference type="InterPro" id="IPR015422">
    <property type="entry name" value="PyrdxlP-dep_Trfase_small"/>
</dbReference>
<dbReference type="PANTHER" id="PTHR43586:SF8">
    <property type="entry name" value="CYSTEINE DESULFURASE 1, CHLOROPLASTIC"/>
    <property type="match status" value="1"/>
</dbReference>
<evidence type="ECO:0000259" key="7">
    <source>
        <dbReference type="Pfam" id="PF00266"/>
    </source>
</evidence>
<evidence type="ECO:0000256" key="2">
    <source>
        <dbReference type="ARBA" id="ARBA00010447"/>
    </source>
</evidence>
<dbReference type="InterPro" id="IPR020578">
    <property type="entry name" value="Aminotrans_V_PyrdxlP_BS"/>
</dbReference>
<dbReference type="CDD" id="cd06453">
    <property type="entry name" value="SufS_like"/>
    <property type="match status" value="1"/>
</dbReference>
<evidence type="ECO:0000256" key="1">
    <source>
        <dbReference type="ARBA" id="ARBA00001933"/>
    </source>
</evidence>
<dbReference type="PANTHER" id="PTHR43586">
    <property type="entry name" value="CYSTEINE DESULFURASE"/>
    <property type="match status" value="1"/>
</dbReference>
<dbReference type="InterPro" id="IPR003808">
    <property type="entry name" value="Fe-S_metab-assoc_dom"/>
</dbReference>
<dbReference type="PROSITE" id="PS00595">
    <property type="entry name" value="AA_TRANSFER_CLASS_5"/>
    <property type="match status" value="1"/>
</dbReference>
<comment type="cofactor">
    <cofactor evidence="1">
        <name>pyridoxal 5'-phosphate</name>
        <dbReference type="ChEBI" id="CHEBI:597326"/>
    </cofactor>
</comment>
<dbReference type="EMBL" id="BMLT01000001">
    <property type="protein sequence ID" value="GGO75719.1"/>
    <property type="molecule type" value="Genomic_DNA"/>
</dbReference>
<dbReference type="InterPro" id="IPR015424">
    <property type="entry name" value="PyrdxlP-dep_Trfase"/>
</dbReference>
<evidence type="ECO:0000256" key="6">
    <source>
        <dbReference type="ARBA" id="ARBA00050776"/>
    </source>
</evidence>
<comment type="catalytic activity">
    <reaction evidence="6">
        <text>(sulfur carrier)-H + L-cysteine = (sulfur carrier)-SH + L-alanine</text>
        <dbReference type="Rhea" id="RHEA:43892"/>
        <dbReference type="Rhea" id="RHEA-COMP:14737"/>
        <dbReference type="Rhea" id="RHEA-COMP:14739"/>
        <dbReference type="ChEBI" id="CHEBI:29917"/>
        <dbReference type="ChEBI" id="CHEBI:35235"/>
        <dbReference type="ChEBI" id="CHEBI:57972"/>
        <dbReference type="ChEBI" id="CHEBI:64428"/>
        <dbReference type="EC" id="2.8.1.7"/>
    </reaction>
</comment>
<feature type="domain" description="Fe-S metabolism associated" evidence="8">
    <location>
        <begin position="421"/>
        <end position="540"/>
    </location>
</feature>
<keyword evidence="4" id="KW-0808">Transferase</keyword>
<dbReference type="RefSeq" id="WP_188857323.1">
    <property type="nucleotide sequence ID" value="NZ_BMLT01000001.1"/>
</dbReference>
<evidence type="ECO:0000313" key="9">
    <source>
        <dbReference type="EMBL" id="GGO75719.1"/>
    </source>
</evidence>
<dbReference type="Pfam" id="PF00266">
    <property type="entry name" value="Aminotran_5"/>
    <property type="match status" value="1"/>
</dbReference>
<dbReference type="GO" id="GO:0031071">
    <property type="term" value="F:cysteine desulfurase activity"/>
    <property type="evidence" value="ECO:0007669"/>
    <property type="project" value="UniProtKB-EC"/>
</dbReference>
<keyword evidence="5" id="KW-0663">Pyridoxal phosphate</keyword>
<proteinExistence type="inferred from homology"/>
<dbReference type="Gene3D" id="3.90.1150.10">
    <property type="entry name" value="Aspartate Aminotransferase, domain 1"/>
    <property type="match status" value="1"/>
</dbReference>
<dbReference type="Proteomes" id="UP000599578">
    <property type="component" value="Unassembled WGS sequence"/>
</dbReference>
<dbReference type="EC" id="2.8.1.7" evidence="3"/>
<dbReference type="SUPFAM" id="SSF82649">
    <property type="entry name" value="SufE/NifU"/>
    <property type="match status" value="1"/>
</dbReference>
<evidence type="ECO:0000256" key="3">
    <source>
        <dbReference type="ARBA" id="ARBA00012239"/>
    </source>
</evidence>
<dbReference type="NCBIfam" id="TIGR01979">
    <property type="entry name" value="sufS"/>
    <property type="match status" value="1"/>
</dbReference>
<dbReference type="AlphaFoldDB" id="A0A917Z836"/>
<dbReference type="InterPro" id="IPR000192">
    <property type="entry name" value="Aminotrans_V_dom"/>
</dbReference>
<dbReference type="GO" id="GO:0030170">
    <property type="term" value="F:pyridoxal phosphate binding"/>
    <property type="evidence" value="ECO:0007669"/>
    <property type="project" value="InterPro"/>
</dbReference>
<dbReference type="GO" id="GO:0006534">
    <property type="term" value="P:cysteine metabolic process"/>
    <property type="evidence" value="ECO:0007669"/>
    <property type="project" value="InterPro"/>
</dbReference>
<dbReference type="Gene3D" id="3.90.1010.10">
    <property type="match status" value="1"/>
</dbReference>
<evidence type="ECO:0000313" key="10">
    <source>
        <dbReference type="Proteomes" id="UP000599578"/>
    </source>
</evidence>
<comment type="caution">
    <text evidence="9">The sequence shown here is derived from an EMBL/GenBank/DDBJ whole genome shotgun (WGS) entry which is preliminary data.</text>
</comment>
<dbReference type="InterPro" id="IPR010970">
    <property type="entry name" value="Cys_dSase_SufS"/>
</dbReference>
<dbReference type="Pfam" id="PF02657">
    <property type="entry name" value="SufE"/>
    <property type="match status" value="1"/>
</dbReference>
<protein>
    <recommendedName>
        <fullName evidence="3">cysteine desulfurase</fullName>
        <ecNumber evidence="3">2.8.1.7</ecNumber>
    </recommendedName>
</protein>
<reference evidence="9 10" key="1">
    <citation type="journal article" date="2014" name="Int. J. Syst. Evol. Microbiol.">
        <title>Complete genome sequence of Corynebacterium casei LMG S-19264T (=DSM 44701T), isolated from a smear-ripened cheese.</title>
        <authorList>
            <consortium name="US DOE Joint Genome Institute (JGI-PGF)"/>
            <person name="Walter F."/>
            <person name="Albersmeier A."/>
            <person name="Kalinowski J."/>
            <person name="Ruckert C."/>
        </authorList>
    </citation>
    <scope>NUCLEOTIDE SEQUENCE [LARGE SCALE GENOMIC DNA]</scope>
    <source>
        <strain evidence="9 10">CGMCC 1.7286</strain>
    </source>
</reference>
<evidence type="ECO:0000256" key="4">
    <source>
        <dbReference type="ARBA" id="ARBA00022679"/>
    </source>
</evidence>
<accession>A0A917Z836</accession>
<dbReference type="InterPro" id="IPR015421">
    <property type="entry name" value="PyrdxlP-dep_Trfase_major"/>
</dbReference>
<dbReference type="SUPFAM" id="SSF53383">
    <property type="entry name" value="PLP-dependent transferases"/>
    <property type="match status" value="1"/>
</dbReference>
<feature type="domain" description="Aminotransferase class V" evidence="7">
    <location>
        <begin position="24"/>
        <end position="392"/>
    </location>
</feature>
<dbReference type="Gene3D" id="3.40.640.10">
    <property type="entry name" value="Type I PLP-dependent aspartate aminotransferase-like (Major domain)"/>
    <property type="match status" value="1"/>
</dbReference>
<organism evidence="9 10">
    <name type="scientific">Marinobacterium nitratireducens</name>
    <dbReference type="NCBI Taxonomy" id="518897"/>
    <lineage>
        <taxon>Bacteria</taxon>
        <taxon>Pseudomonadati</taxon>
        <taxon>Pseudomonadota</taxon>
        <taxon>Gammaproteobacteria</taxon>
        <taxon>Oceanospirillales</taxon>
        <taxon>Oceanospirillaceae</taxon>
        <taxon>Marinobacterium</taxon>
    </lineage>
</organism>
<name>A0A917Z836_9GAMM</name>
<sequence>MFDPRAVRRDFPILDSRVNGQPLVYFDNAATTQKPEAVIRAVADYYRHGNANVHRAAHALSSLATAAFEQARESVAAFLGAASAREIVWTRGATEAINLVAQSWGRANLASGDLILVSTLEHHANIVPWQMLAQQSGARIEPIPLLDDGTLDEDAYRSLLRRSPKLVAIGHASNALGTINPVVRMTREAQDAGALVLVDGAQSAPHRAIDVQALGCDFFVFSGHKLFGPTGIGALWAREALLETMPPWQGGGEMIEHVSFDGTRYGGLPFRFEAGTPNIAGAIGLAAAIRYLGQFDRAELEAHELRLLGYALELCREIPGFRAVGAPPERVSLMSFQVDGLHQQDLGLLLDQYGIAVRAGHHCAMPLMQRLGLPGTLRASFAFYNSLEEVEFFARTLARIVAEQRREATVTAPAAADPLAQLEQCRGWQERYRQIMLLGKQLKPMPEAMRRDENRLHGCESRVWFCAQVGPDGRFQLNLDADSRVIRGLIALVLGAFDGKTAQEILDSDLEASFQRLDLMRHLGPSRGNGLRAIVDAVREAARHQKAL</sequence>
<evidence type="ECO:0000259" key="8">
    <source>
        <dbReference type="Pfam" id="PF02657"/>
    </source>
</evidence>